<evidence type="ECO:0000256" key="1">
    <source>
        <dbReference type="SAM" id="MobiDB-lite"/>
    </source>
</evidence>
<gene>
    <name evidence="2" type="ORF">BaRGS_00004429</name>
</gene>
<comment type="caution">
    <text evidence="2">The sequence shown here is derived from an EMBL/GenBank/DDBJ whole genome shotgun (WGS) entry which is preliminary data.</text>
</comment>
<keyword evidence="3" id="KW-1185">Reference proteome</keyword>
<dbReference type="Proteomes" id="UP001519460">
    <property type="component" value="Unassembled WGS sequence"/>
</dbReference>
<evidence type="ECO:0000313" key="3">
    <source>
        <dbReference type="Proteomes" id="UP001519460"/>
    </source>
</evidence>
<feature type="region of interest" description="Disordered" evidence="1">
    <location>
        <begin position="103"/>
        <end position="142"/>
    </location>
</feature>
<feature type="non-terminal residue" evidence="2">
    <location>
        <position position="1"/>
    </location>
</feature>
<feature type="non-terminal residue" evidence="2">
    <location>
        <position position="408"/>
    </location>
</feature>
<evidence type="ECO:0000313" key="2">
    <source>
        <dbReference type="EMBL" id="KAK7504125.1"/>
    </source>
</evidence>
<sequence length="408" mass="44921">QQETAQAVRGILQTAGPGDGPYGGTDSAGRDNHRNSAVSPSERFRRLKNIGHVHVVQGDAGLTSSNNCLCHPRRQHRVTSSPARDGTCLHLLLTFRACAQDRDPERRTPGTWRTMYKTNTGKNERQRGRKEAERSAAMAGRGLRQDDADDNVALDWMERQPLIVRLSPPPVCSNYTVLWRFVPGMFKMNFFQVVALMIAAIGEEPVPTEASQLWTPAAEPEISFVHFFLLSFSRTVHCGRAGDACGVRLTGVTTPNPARHTGGPATNPISPASTCIPELRQRCATTRPPRAGKTKLIGRQTHSAVHLHCAPIPIRVTRHPLPGSFNGTDSQHIRIIPTTSNSTSPKRTQYRLDPTHYARTECRPTHSTHHLSVDTDGLTRDTGYMYPGQYQTPALTLPPDGDGAEWEG</sequence>
<reference evidence="2 3" key="1">
    <citation type="journal article" date="2023" name="Sci. Data">
        <title>Genome assembly of the Korean intertidal mud-creeper Batillaria attramentaria.</title>
        <authorList>
            <person name="Patra A.K."/>
            <person name="Ho P.T."/>
            <person name="Jun S."/>
            <person name="Lee S.J."/>
            <person name="Kim Y."/>
            <person name="Won Y.J."/>
        </authorList>
    </citation>
    <scope>NUCLEOTIDE SEQUENCE [LARGE SCALE GENOMIC DNA]</scope>
    <source>
        <strain evidence="2">Wonlab-2016</strain>
    </source>
</reference>
<accession>A0ABD0LWV5</accession>
<proteinExistence type="predicted"/>
<protein>
    <recommendedName>
        <fullName evidence="4">SWIM-type domain-containing protein</fullName>
    </recommendedName>
</protein>
<feature type="compositionally biased region" description="Basic and acidic residues" evidence="1">
    <location>
        <begin position="122"/>
        <end position="134"/>
    </location>
</feature>
<organism evidence="2 3">
    <name type="scientific">Batillaria attramentaria</name>
    <dbReference type="NCBI Taxonomy" id="370345"/>
    <lineage>
        <taxon>Eukaryota</taxon>
        <taxon>Metazoa</taxon>
        <taxon>Spiralia</taxon>
        <taxon>Lophotrochozoa</taxon>
        <taxon>Mollusca</taxon>
        <taxon>Gastropoda</taxon>
        <taxon>Caenogastropoda</taxon>
        <taxon>Sorbeoconcha</taxon>
        <taxon>Cerithioidea</taxon>
        <taxon>Batillariidae</taxon>
        <taxon>Batillaria</taxon>
    </lineage>
</organism>
<name>A0ABD0LWV5_9CAEN</name>
<feature type="region of interest" description="Disordered" evidence="1">
    <location>
        <begin position="1"/>
        <end position="41"/>
    </location>
</feature>
<dbReference type="EMBL" id="JACVVK020000016">
    <property type="protein sequence ID" value="KAK7504125.1"/>
    <property type="molecule type" value="Genomic_DNA"/>
</dbReference>
<evidence type="ECO:0008006" key="4">
    <source>
        <dbReference type="Google" id="ProtNLM"/>
    </source>
</evidence>
<feature type="region of interest" description="Disordered" evidence="1">
    <location>
        <begin position="389"/>
        <end position="408"/>
    </location>
</feature>
<dbReference type="AlphaFoldDB" id="A0ABD0LWV5"/>